<dbReference type="AlphaFoldDB" id="A0AAD5V4X9"/>
<dbReference type="GO" id="GO:1990316">
    <property type="term" value="C:Atg1/ULK1 kinase complex"/>
    <property type="evidence" value="ECO:0007669"/>
    <property type="project" value="TreeGrafter"/>
</dbReference>
<dbReference type="Proteomes" id="UP001212997">
    <property type="component" value="Unassembled WGS sequence"/>
</dbReference>
<reference evidence="4" key="1">
    <citation type="submission" date="2022-07" db="EMBL/GenBank/DDBJ databases">
        <title>Genome Sequence of Physisporinus lineatus.</title>
        <authorList>
            <person name="Buettner E."/>
        </authorList>
    </citation>
    <scope>NUCLEOTIDE SEQUENCE</scope>
    <source>
        <strain evidence="4">VT162</strain>
    </source>
</reference>
<dbReference type="EMBL" id="JANAWD010000136">
    <property type="protein sequence ID" value="KAJ3485969.1"/>
    <property type="molecule type" value="Genomic_DNA"/>
</dbReference>
<evidence type="ECO:0000313" key="4">
    <source>
        <dbReference type="EMBL" id="KAJ3485969.1"/>
    </source>
</evidence>
<keyword evidence="5" id="KW-1185">Reference proteome</keyword>
<dbReference type="GO" id="GO:0000407">
    <property type="term" value="C:phagophore assembly site"/>
    <property type="evidence" value="ECO:0007669"/>
    <property type="project" value="TreeGrafter"/>
</dbReference>
<evidence type="ECO:0000313" key="5">
    <source>
        <dbReference type="Proteomes" id="UP001212997"/>
    </source>
</evidence>
<evidence type="ECO:0000256" key="2">
    <source>
        <dbReference type="ARBA" id="ARBA00018874"/>
    </source>
</evidence>
<accession>A0AAD5V4X9</accession>
<evidence type="ECO:0000256" key="1">
    <source>
        <dbReference type="ARBA" id="ARBA00007130"/>
    </source>
</evidence>
<dbReference type="GO" id="GO:0019901">
    <property type="term" value="F:protein kinase binding"/>
    <property type="evidence" value="ECO:0007669"/>
    <property type="project" value="TreeGrafter"/>
</dbReference>
<dbReference type="GO" id="GO:0000045">
    <property type="term" value="P:autophagosome assembly"/>
    <property type="evidence" value="ECO:0007669"/>
    <property type="project" value="TreeGrafter"/>
</dbReference>
<evidence type="ECO:0000256" key="3">
    <source>
        <dbReference type="ARBA" id="ARBA00023006"/>
    </source>
</evidence>
<comment type="similarity">
    <text evidence="1">Belongs to the ATG101 family.</text>
</comment>
<organism evidence="4 5">
    <name type="scientific">Meripilus lineatus</name>
    <dbReference type="NCBI Taxonomy" id="2056292"/>
    <lineage>
        <taxon>Eukaryota</taxon>
        <taxon>Fungi</taxon>
        <taxon>Dikarya</taxon>
        <taxon>Basidiomycota</taxon>
        <taxon>Agaricomycotina</taxon>
        <taxon>Agaricomycetes</taxon>
        <taxon>Polyporales</taxon>
        <taxon>Meripilaceae</taxon>
        <taxon>Meripilus</taxon>
    </lineage>
</organism>
<keyword evidence="3" id="KW-0072">Autophagy</keyword>
<name>A0AAD5V4X9_9APHY</name>
<dbReference type="InterPro" id="IPR012445">
    <property type="entry name" value="ATG101"/>
</dbReference>
<comment type="caution">
    <text evidence="4">The sequence shown here is derived from an EMBL/GenBank/DDBJ whole genome shotgun (WGS) entry which is preliminary data.</text>
</comment>
<dbReference type="PANTHER" id="PTHR13292">
    <property type="entry name" value="AUTOPHAGY-RELATED PROTEIN 101"/>
    <property type="match status" value="1"/>
</dbReference>
<gene>
    <name evidence="4" type="ORF">NLI96_g4588</name>
</gene>
<protein>
    <recommendedName>
        <fullName evidence="2">Autophagy-related protein 101</fullName>
    </recommendedName>
</protein>
<dbReference type="PANTHER" id="PTHR13292:SF0">
    <property type="entry name" value="AUTOPHAGY-RELATED PROTEIN 101"/>
    <property type="match status" value="1"/>
</dbReference>
<sequence>MSPGHPLISIALTLDRLTTKEVLGAVLHSVLFHRLLGTVKPGLVDVLDVTMPIVDDPETKTLVQEKVDAFWRGMEGGSNKKGQVIITFSEKRPKKSWFIMGEVGILNSLPHFFKYTE</sequence>
<dbReference type="Pfam" id="PF07855">
    <property type="entry name" value="ATG101"/>
    <property type="match status" value="1"/>
</dbReference>
<proteinExistence type="inferred from homology"/>